<dbReference type="CDD" id="cd05906">
    <property type="entry name" value="A_NRPS_TubE_like"/>
    <property type="match status" value="1"/>
</dbReference>
<dbReference type="Pfam" id="PF00501">
    <property type="entry name" value="AMP-binding"/>
    <property type="match status" value="1"/>
</dbReference>
<evidence type="ECO:0000256" key="1">
    <source>
        <dbReference type="ARBA" id="ARBA00006432"/>
    </source>
</evidence>
<sequence length="1348" mass="144728">MTHTPDPTPDLTPGLDPAVAARLATATRAIPGVRDAAVVVRQGARTVDDGGEGAGTPQTPRTAHTAQAPQASTAPQTSTAPQAASASPSERPSSETFGGEPRIPEGAPTTLQEGLRQAAELAPEQGTLYLRKGSEPDLQTYAELLAEAERVLAGLRAAGLVPGDAALFQFGDHRAYMTAFWACVLGGFVPTPVAVATTYESHNETTRKLHNAWQLLDRPVILTDGATAPALDALHTLWGEPDLRILRVGELLGHERDSDWFATTPDSPVINLLTSGSTGVPKCVQHTNASVAAREWAVIQARGYTGEDVSLIWMPLDHVTMVYYNVRDMFLRCRHVNGRIDDVLGDPLLWLDWIDRYGVTNTWAPNFAYNLVNECADEIGRRSWDLSRMREFVNAGEPVVAATSHRFLELLAPHGLRADAMVPCWGMSETCSGVTYTRQSRDDRELGTVVVSQASLDGDLVYQSVDGKGADAVAFTEVGGPIPGVTVRVVDDQGRTLPQDRVGELQIRGVTMLRHYHGNAEANRDAFTDDGWFRTGDLAFVRDGSLVIAGRKKDQIIVRGANFVAHELESVVEQVDGVRVTFSAAAGVREPGEGSDRLVIFFVPVRWDAESLARTFQDVRAALVREAGIAPDVVVPVTDAEFPKTASGKIQRAALVADLRAGRFADRIADEQDDTEDSGTWFFRRQWSRLPAAQAPADSGTSRLVFSADCGTRVVFAEEEQLAALGLDDEPAVVVGRGRSFAEVDLDRYRVAPGDPEDLRRVLTDVTAHYGPIDSVVFAWPLDGKDDEPAARATAVSTQLTALMGVLDEFGAPLLLVLTEGAAHVRPGDRVDLGVCALPGLIRTAAAENPLITVRQLDLPADRAQWARAIRTELADPTHTGVVAAREGLRWQSRLRPVDDETEAEVAPPLVPGGLYLVTGGLGGIASDLAGYLLAAYGARLLLVGRSPAEGAKAARLRDLTDLGEVTYRQADITDPEQLNAAVTAAEQRWGRPLDGVLHLAAADVSEQWQNLERHTLARESEDGFRAQYAAKVAGTLALADVLESRPEASLVLFGSVNGEFGGHSFGAYSAANAFLVGFADHWHHERGRDVRCLAWSMWDDVGMSQGQSTAPARRRGFRAIDPERGLRCFLTATALPYHYQLIGLDARNPFVVGELAPDELSVREVLVAYTTDAEDGADPAAVHAALAPALADLPVPVRLLEVSRIPKDGSGAVDTTQLLLDMAPRRAALGRRTQTPPEGELEQRIAAIWSDVLGQQTVGRDESFFDLGGNSLRATRLLARVDTELAVRLSTHELYENPTVEGMATKVAAATAATEAVAVTTEAVAVTTEGVAVTTEAVTPTAAGAAR</sequence>
<dbReference type="SMART" id="SM00823">
    <property type="entry name" value="PKS_PP"/>
    <property type="match status" value="1"/>
</dbReference>
<dbReference type="PROSITE" id="PS00012">
    <property type="entry name" value="PHOSPHOPANTETHEINE"/>
    <property type="match status" value="1"/>
</dbReference>
<keyword evidence="2" id="KW-0596">Phosphopantetheine</keyword>
<comment type="caution">
    <text evidence="6">The sequence shown here is derived from an EMBL/GenBank/DDBJ whole genome shotgun (WGS) entry which is preliminary data.</text>
</comment>
<dbReference type="Pfam" id="PF08659">
    <property type="entry name" value="KR"/>
    <property type="match status" value="1"/>
</dbReference>
<dbReference type="SUPFAM" id="SSF47336">
    <property type="entry name" value="ACP-like"/>
    <property type="match status" value="1"/>
</dbReference>
<evidence type="ECO:0000313" key="7">
    <source>
        <dbReference type="Proteomes" id="UP001551189"/>
    </source>
</evidence>
<dbReference type="PANTHER" id="PTHR22754">
    <property type="entry name" value="DISCO-INTERACTING PROTEIN 2 DIP2 -RELATED"/>
    <property type="match status" value="1"/>
</dbReference>
<dbReference type="InterPro" id="IPR006162">
    <property type="entry name" value="Ppantetheine_attach_site"/>
</dbReference>
<evidence type="ECO:0000256" key="2">
    <source>
        <dbReference type="ARBA" id="ARBA00022450"/>
    </source>
</evidence>
<organism evidence="6 7">
    <name type="scientific">Streptomyces neyagawaensis</name>
    <dbReference type="NCBI Taxonomy" id="42238"/>
    <lineage>
        <taxon>Bacteria</taxon>
        <taxon>Bacillati</taxon>
        <taxon>Actinomycetota</taxon>
        <taxon>Actinomycetes</taxon>
        <taxon>Kitasatosporales</taxon>
        <taxon>Streptomycetaceae</taxon>
        <taxon>Streptomyces</taxon>
    </lineage>
</organism>
<gene>
    <name evidence="6" type="ORF">ABZ931_15890</name>
</gene>
<dbReference type="InterPro" id="IPR013968">
    <property type="entry name" value="PKS_KR"/>
</dbReference>
<dbReference type="SUPFAM" id="SSF56801">
    <property type="entry name" value="Acetyl-CoA synthetase-like"/>
    <property type="match status" value="1"/>
</dbReference>
<dbReference type="InterPro" id="IPR057326">
    <property type="entry name" value="KR_dom"/>
</dbReference>
<dbReference type="InterPro" id="IPR036291">
    <property type="entry name" value="NAD(P)-bd_dom_sf"/>
</dbReference>
<feature type="domain" description="Carrier" evidence="5">
    <location>
        <begin position="1237"/>
        <end position="1312"/>
    </location>
</feature>
<feature type="compositionally biased region" description="Low complexity" evidence="4">
    <location>
        <begin position="65"/>
        <end position="88"/>
    </location>
</feature>
<dbReference type="PANTHER" id="PTHR22754:SF32">
    <property type="entry name" value="DISCO-INTERACTING PROTEIN 2"/>
    <property type="match status" value="1"/>
</dbReference>
<dbReference type="InterPro" id="IPR045851">
    <property type="entry name" value="AMP-bd_C_sf"/>
</dbReference>
<dbReference type="Proteomes" id="UP001551189">
    <property type="component" value="Unassembled WGS sequence"/>
</dbReference>
<dbReference type="Pfam" id="PF00550">
    <property type="entry name" value="PP-binding"/>
    <property type="match status" value="1"/>
</dbReference>
<name>A0ABV3AZ69_9ACTN</name>
<feature type="region of interest" description="Disordered" evidence="4">
    <location>
        <begin position="44"/>
        <end position="108"/>
    </location>
</feature>
<protein>
    <submittedName>
        <fullName evidence="6">SDR family NAD(P)-dependent oxidoreductase</fullName>
    </submittedName>
</protein>
<keyword evidence="3" id="KW-0597">Phosphoprotein</keyword>
<evidence type="ECO:0000256" key="4">
    <source>
        <dbReference type="SAM" id="MobiDB-lite"/>
    </source>
</evidence>
<dbReference type="EMBL" id="JBEYXT010000061">
    <property type="protein sequence ID" value="MEU6802477.1"/>
    <property type="molecule type" value="Genomic_DNA"/>
</dbReference>
<dbReference type="CDD" id="cd08953">
    <property type="entry name" value="KR_2_SDR_x"/>
    <property type="match status" value="1"/>
</dbReference>
<reference evidence="6 7" key="1">
    <citation type="submission" date="2024-06" db="EMBL/GenBank/DDBJ databases">
        <title>The Natural Products Discovery Center: Release of the First 8490 Sequenced Strains for Exploring Actinobacteria Biosynthetic Diversity.</title>
        <authorList>
            <person name="Kalkreuter E."/>
            <person name="Kautsar S.A."/>
            <person name="Yang D."/>
            <person name="Bader C.D."/>
            <person name="Teijaro C.N."/>
            <person name="Fluegel L."/>
            <person name="Davis C.M."/>
            <person name="Simpson J.R."/>
            <person name="Lauterbach L."/>
            <person name="Steele A.D."/>
            <person name="Gui C."/>
            <person name="Meng S."/>
            <person name="Li G."/>
            <person name="Viehrig K."/>
            <person name="Ye F."/>
            <person name="Su P."/>
            <person name="Kiefer A.F."/>
            <person name="Nichols A."/>
            <person name="Cepeda A.J."/>
            <person name="Yan W."/>
            <person name="Fan B."/>
            <person name="Jiang Y."/>
            <person name="Adhikari A."/>
            <person name="Zheng C.-J."/>
            <person name="Schuster L."/>
            <person name="Cowan T.M."/>
            <person name="Smanski M.J."/>
            <person name="Chevrette M.G."/>
            <person name="De Carvalho L.P.S."/>
            <person name="Shen B."/>
        </authorList>
    </citation>
    <scope>NUCLEOTIDE SEQUENCE [LARGE SCALE GENOMIC DNA]</scope>
    <source>
        <strain evidence="6 7">NPDC046851</strain>
    </source>
</reference>
<dbReference type="InterPro" id="IPR009081">
    <property type="entry name" value="PP-bd_ACP"/>
</dbReference>
<keyword evidence="7" id="KW-1185">Reference proteome</keyword>
<dbReference type="InterPro" id="IPR042099">
    <property type="entry name" value="ANL_N_sf"/>
</dbReference>
<dbReference type="InterPro" id="IPR036736">
    <property type="entry name" value="ACP-like_sf"/>
</dbReference>
<dbReference type="InterPro" id="IPR020806">
    <property type="entry name" value="PKS_PP-bd"/>
</dbReference>
<dbReference type="Gene3D" id="3.40.50.720">
    <property type="entry name" value="NAD(P)-binding Rossmann-like Domain"/>
    <property type="match status" value="1"/>
</dbReference>
<evidence type="ECO:0000256" key="3">
    <source>
        <dbReference type="ARBA" id="ARBA00022553"/>
    </source>
</evidence>
<dbReference type="Gene3D" id="3.40.50.12780">
    <property type="entry name" value="N-terminal domain of ligase-like"/>
    <property type="match status" value="1"/>
</dbReference>
<comment type="similarity">
    <text evidence="1">Belongs to the ATP-dependent AMP-binding enzyme family.</text>
</comment>
<proteinExistence type="inferred from homology"/>
<dbReference type="SUPFAM" id="SSF51735">
    <property type="entry name" value="NAD(P)-binding Rossmann-fold domains"/>
    <property type="match status" value="2"/>
</dbReference>
<dbReference type="Gene3D" id="3.30.300.30">
    <property type="match status" value="1"/>
</dbReference>
<dbReference type="PROSITE" id="PS50075">
    <property type="entry name" value="CARRIER"/>
    <property type="match status" value="1"/>
</dbReference>
<dbReference type="Gene3D" id="1.10.1200.10">
    <property type="entry name" value="ACP-like"/>
    <property type="match status" value="1"/>
</dbReference>
<evidence type="ECO:0000313" key="6">
    <source>
        <dbReference type="EMBL" id="MEU6802477.1"/>
    </source>
</evidence>
<dbReference type="SMART" id="SM00822">
    <property type="entry name" value="PKS_KR"/>
    <property type="match status" value="1"/>
</dbReference>
<dbReference type="RefSeq" id="WP_359695845.1">
    <property type="nucleotide sequence ID" value="NZ_JBEYXT010000061.1"/>
</dbReference>
<evidence type="ECO:0000259" key="5">
    <source>
        <dbReference type="PROSITE" id="PS50075"/>
    </source>
</evidence>
<dbReference type="InterPro" id="IPR000873">
    <property type="entry name" value="AMP-dep_synth/lig_dom"/>
</dbReference>
<accession>A0ABV3AZ69</accession>